<keyword evidence="2 5" id="KW-0812">Transmembrane</keyword>
<dbReference type="RefSeq" id="WP_251223892.1">
    <property type="nucleotide sequence ID" value="NZ_JAMBOL010000012.1"/>
</dbReference>
<comment type="subcellular location">
    <subcellularLocation>
        <location evidence="5">Cell membrane</location>
        <topology evidence="5">Multi-pass membrane protein</topology>
    </subcellularLocation>
</comment>
<name>A0A9X2IR08_9BACI</name>
<keyword evidence="4 5" id="KW-0472">Membrane</keyword>
<dbReference type="NCBIfam" id="NF010198">
    <property type="entry name" value="PRK13673.1-5"/>
    <property type="match status" value="1"/>
</dbReference>
<evidence type="ECO:0000256" key="3">
    <source>
        <dbReference type="ARBA" id="ARBA00022989"/>
    </source>
</evidence>
<comment type="caution">
    <text evidence="6">The sequence shown here is derived from an EMBL/GenBank/DDBJ whole genome shotgun (WGS) entry which is preliminary data.</text>
</comment>
<evidence type="ECO:0000256" key="5">
    <source>
        <dbReference type="HAMAP-Rule" id="MF_01536"/>
    </source>
</evidence>
<evidence type="ECO:0000256" key="1">
    <source>
        <dbReference type="ARBA" id="ARBA00022475"/>
    </source>
</evidence>
<dbReference type="InterPro" id="IPR010899">
    <property type="entry name" value="UPF0344"/>
</dbReference>
<proteinExistence type="inferred from homology"/>
<gene>
    <name evidence="6" type="ORF">M3202_13675</name>
</gene>
<reference evidence="6" key="1">
    <citation type="submission" date="2022-05" db="EMBL/GenBank/DDBJ databases">
        <title>Comparative Genomics of Spacecraft Associated Microbes.</title>
        <authorList>
            <person name="Tran M.T."/>
            <person name="Wright A."/>
            <person name="Seuylemezian A."/>
            <person name="Eisen J."/>
            <person name="Coil D."/>
        </authorList>
    </citation>
    <scope>NUCLEOTIDE SEQUENCE</scope>
    <source>
        <strain evidence="6">214.1.1</strain>
    </source>
</reference>
<sequence>MSQQLINIFYQSHIGSWAILVLLFFVSYFLVKGGIRKGGKIVHMILRLFYIIQIVSGVGLLMAYQFPAAFIIKGIIAIVMIYAMEMILVRTQKGTMEKGGLYWAILLISLVLVILLGFEVISF</sequence>
<dbReference type="GO" id="GO:0005886">
    <property type="term" value="C:plasma membrane"/>
    <property type="evidence" value="ECO:0007669"/>
    <property type="project" value="UniProtKB-SubCell"/>
</dbReference>
<keyword evidence="1 5" id="KW-1003">Cell membrane</keyword>
<keyword evidence="7" id="KW-1185">Reference proteome</keyword>
<dbReference type="AlphaFoldDB" id="A0A9X2IR08"/>
<evidence type="ECO:0000313" key="6">
    <source>
        <dbReference type="EMBL" id="MCM3715133.1"/>
    </source>
</evidence>
<feature type="transmembrane region" description="Helical" evidence="5">
    <location>
        <begin position="101"/>
        <end position="121"/>
    </location>
</feature>
<feature type="transmembrane region" description="Helical" evidence="5">
    <location>
        <begin position="44"/>
        <end position="64"/>
    </location>
</feature>
<accession>A0A9X2IR08</accession>
<dbReference type="HAMAP" id="MF_01536">
    <property type="entry name" value="UPF0344"/>
    <property type="match status" value="1"/>
</dbReference>
<dbReference type="Pfam" id="PF07457">
    <property type="entry name" value="DUF1516"/>
    <property type="match status" value="1"/>
</dbReference>
<protein>
    <recommendedName>
        <fullName evidence="5">UPF0344 protein M3202_13675</fullName>
    </recommendedName>
</protein>
<evidence type="ECO:0000313" key="7">
    <source>
        <dbReference type="Proteomes" id="UP001139179"/>
    </source>
</evidence>
<dbReference type="EMBL" id="JAMBOL010000012">
    <property type="protein sequence ID" value="MCM3715133.1"/>
    <property type="molecule type" value="Genomic_DNA"/>
</dbReference>
<dbReference type="Proteomes" id="UP001139179">
    <property type="component" value="Unassembled WGS sequence"/>
</dbReference>
<organism evidence="6 7">
    <name type="scientific">Halalkalibacter oceani</name>
    <dbReference type="NCBI Taxonomy" id="1653776"/>
    <lineage>
        <taxon>Bacteria</taxon>
        <taxon>Bacillati</taxon>
        <taxon>Bacillota</taxon>
        <taxon>Bacilli</taxon>
        <taxon>Bacillales</taxon>
        <taxon>Bacillaceae</taxon>
        <taxon>Halalkalibacter</taxon>
    </lineage>
</organism>
<keyword evidence="3 5" id="KW-1133">Transmembrane helix</keyword>
<evidence type="ECO:0000256" key="4">
    <source>
        <dbReference type="ARBA" id="ARBA00023136"/>
    </source>
</evidence>
<feature type="transmembrane region" description="Helical" evidence="5">
    <location>
        <begin position="70"/>
        <end position="89"/>
    </location>
</feature>
<comment type="similarity">
    <text evidence="5">Belongs to the UPF0344 family.</text>
</comment>
<feature type="transmembrane region" description="Helical" evidence="5">
    <location>
        <begin position="14"/>
        <end position="32"/>
    </location>
</feature>
<evidence type="ECO:0000256" key="2">
    <source>
        <dbReference type="ARBA" id="ARBA00022692"/>
    </source>
</evidence>